<evidence type="ECO:0000256" key="2">
    <source>
        <dbReference type="SAM" id="Phobius"/>
    </source>
</evidence>
<comment type="caution">
    <text evidence="3">The sequence shown here is derived from an EMBL/GenBank/DDBJ whole genome shotgun (WGS) entry which is preliminary data.</text>
</comment>
<proteinExistence type="predicted"/>
<keyword evidence="2" id="KW-0812">Transmembrane</keyword>
<evidence type="ECO:0000313" key="4">
    <source>
        <dbReference type="Proteomes" id="UP000237881"/>
    </source>
</evidence>
<gene>
    <name evidence="3" type="ORF">C5C04_06960</name>
</gene>
<organism evidence="3 4">
    <name type="scientific">Rathayibacter rathayi</name>
    <name type="common">Corynebacterium rathayi</name>
    <dbReference type="NCBI Taxonomy" id="33887"/>
    <lineage>
        <taxon>Bacteria</taxon>
        <taxon>Bacillati</taxon>
        <taxon>Actinomycetota</taxon>
        <taxon>Actinomycetes</taxon>
        <taxon>Micrococcales</taxon>
        <taxon>Microbacteriaceae</taxon>
        <taxon>Rathayibacter</taxon>
    </lineage>
</organism>
<dbReference type="Proteomes" id="UP000237881">
    <property type="component" value="Unassembled WGS sequence"/>
</dbReference>
<keyword evidence="2" id="KW-0472">Membrane</keyword>
<evidence type="ECO:0000256" key="1">
    <source>
        <dbReference type="SAM" id="MobiDB-lite"/>
    </source>
</evidence>
<dbReference type="EMBL" id="PSUL01000012">
    <property type="protein sequence ID" value="PPF14334.1"/>
    <property type="molecule type" value="Genomic_DNA"/>
</dbReference>
<name>A0ABD6W8Z3_RATRA</name>
<reference evidence="3 4" key="1">
    <citation type="submission" date="2018-02" db="EMBL/GenBank/DDBJ databases">
        <title>Bacteriophage NCPPB3778 and a type I-E CRISPR drive the evolution of the US Biological Select Agent, Rathayibacter toxicus.</title>
        <authorList>
            <person name="Davis E.W.II."/>
            <person name="Tabima J.F."/>
            <person name="Weisberg A.J."/>
            <person name="Lopes L.D."/>
            <person name="Wiseman M.S."/>
            <person name="Wiseman M.S."/>
            <person name="Pupko T."/>
            <person name="Belcher M.S."/>
            <person name="Sechler A.J."/>
            <person name="Tancos M.A."/>
            <person name="Schroeder B.K."/>
            <person name="Murray T.D."/>
            <person name="Luster D.G."/>
            <person name="Schneider W.L."/>
            <person name="Rogers E."/>
            <person name="Andreote F.D."/>
            <person name="Grunwald N.J."/>
            <person name="Putnam M.L."/>
            <person name="Chang J.H."/>
        </authorList>
    </citation>
    <scope>NUCLEOTIDE SEQUENCE [LARGE SCALE GENOMIC DNA]</scope>
    <source>
        <strain evidence="3 4">AY1I9</strain>
    </source>
</reference>
<feature type="transmembrane region" description="Helical" evidence="2">
    <location>
        <begin position="26"/>
        <end position="46"/>
    </location>
</feature>
<sequence>MDGSVIAAPALASSSSHEPQAPQIRALVRALSAAVMAGVIVTFALATAGCAGPNDVATSSSTASHMATPPVSVEQSATATAPAGGALVAVVTSW</sequence>
<accession>A0ABD6W8Z3</accession>
<protein>
    <submittedName>
        <fullName evidence="3">Uncharacterized protein</fullName>
    </submittedName>
</protein>
<evidence type="ECO:0000313" key="3">
    <source>
        <dbReference type="EMBL" id="PPF14334.1"/>
    </source>
</evidence>
<keyword evidence="2" id="KW-1133">Transmembrane helix</keyword>
<dbReference type="AlphaFoldDB" id="A0ABD6W8Z3"/>
<feature type="region of interest" description="Disordered" evidence="1">
    <location>
        <begin position="1"/>
        <end position="20"/>
    </location>
</feature>